<dbReference type="CDD" id="cd13959">
    <property type="entry name" value="PT_UbiA_COQ2"/>
    <property type="match status" value="1"/>
</dbReference>
<reference evidence="10" key="1">
    <citation type="journal article" date="2017" name="Nucleic Acids Res.">
        <title>Proteogenomics produces comprehensive and highly accurate protein-coding gene annotation in a complete genome assembly of Malassezia sympodialis.</title>
        <authorList>
            <person name="Zhu Y."/>
            <person name="Engstroem P.G."/>
            <person name="Tellgren-Roth C."/>
            <person name="Baudo C.D."/>
            <person name="Kennell J.C."/>
            <person name="Sun S."/>
            <person name="Billmyre R.B."/>
            <person name="Schroeder M.S."/>
            <person name="Andersson A."/>
            <person name="Holm T."/>
            <person name="Sigurgeirsson B."/>
            <person name="Wu G."/>
            <person name="Sankaranarayanan S.R."/>
            <person name="Siddharthan R."/>
            <person name="Sanyal K."/>
            <person name="Lundeberg J."/>
            <person name="Nystedt B."/>
            <person name="Boekhout T."/>
            <person name="Dawson T.L. Jr."/>
            <person name="Heitman J."/>
            <person name="Scheynius A."/>
            <person name="Lehtioe J."/>
        </authorList>
    </citation>
    <scope>NUCLEOTIDE SEQUENCE [LARGE SCALE GENOMIC DNA]</scope>
    <source>
        <strain evidence="10">ATCC 42132</strain>
    </source>
</reference>
<feature type="transmembrane region" description="Helical" evidence="8">
    <location>
        <begin position="136"/>
        <end position="158"/>
    </location>
</feature>
<dbReference type="UniPathway" id="UPA00232"/>
<organism evidence="9 10">
    <name type="scientific">Malassezia sympodialis (strain ATCC 42132)</name>
    <name type="common">Atopic eczema-associated yeast</name>
    <dbReference type="NCBI Taxonomy" id="1230383"/>
    <lineage>
        <taxon>Eukaryota</taxon>
        <taxon>Fungi</taxon>
        <taxon>Dikarya</taxon>
        <taxon>Basidiomycota</taxon>
        <taxon>Ustilaginomycotina</taxon>
        <taxon>Malasseziomycetes</taxon>
        <taxon>Malasseziales</taxon>
        <taxon>Malasseziaceae</taxon>
        <taxon>Malassezia</taxon>
    </lineage>
</organism>
<sequence>MRLDRPIGSQLLFWPCAWSITMASHFTHAPLSVWFTNLGLFAIGSVIMRGAGCTINDMWDAKIDAKVERTKSRPIASGTVSYKQATMFLGLQLACGLAILLNLNMYSIVLGTMALGPVFLYPLMKRITNVPQIGMGLAFTWGSMLGWAAVAGACYWPAVLPLYASTVTWGVAYDTIYAHQDKVDDRATGVGSTAILFGDKGTKPALVALSAIWLALLVYAVNVQSPIFPSFMAVDGRTLSFKEWAMLSLETGHPFFAASWLTTVCHVLWQIRTVDLNNRADCWAKFCSNRTVGLIIFLGLAADFLYQYAQSHKKVEKSV</sequence>
<keyword evidence="8" id="KW-0414">Isoprene biosynthesis</keyword>
<dbReference type="EMBL" id="LT671828">
    <property type="protein sequence ID" value="SHO80007.1"/>
    <property type="molecule type" value="Genomic_DNA"/>
</dbReference>
<dbReference type="GO" id="GO:0008412">
    <property type="term" value="F:4-hydroxybenzoate polyprenyltransferase activity"/>
    <property type="evidence" value="ECO:0007669"/>
    <property type="project" value="UniProtKB-EC"/>
</dbReference>
<dbReference type="OMA" id="LEVQIDW"/>
<dbReference type="GO" id="GO:0006744">
    <property type="term" value="P:ubiquinone biosynthetic process"/>
    <property type="evidence" value="ECO:0007669"/>
    <property type="project" value="UniProtKB-UniRule"/>
</dbReference>
<keyword evidence="8" id="KW-0999">Mitochondrion inner membrane</keyword>
<dbReference type="InterPro" id="IPR044878">
    <property type="entry name" value="UbiA_sf"/>
</dbReference>
<dbReference type="EC" id="2.5.1.39" evidence="8"/>
<dbReference type="InterPro" id="IPR039653">
    <property type="entry name" value="Prenyltransferase"/>
</dbReference>
<feature type="transmembrane region" description="Helical" evidence="8">
    <location>
        <begin position="105"/>
        <end position="124"/>
    </location>
</feature>
<dbReference type="STRING" id="1230383.A0A1M8ACF8"/>
<evidence type="ECO:0000256" key="2">
    <source>
        <dbReference type="ARBA" id="ARBA00004141"/>
    </source>
</evidence>
<comment type="catalytic activity">
    <reaction evidence="8">
        <text>an all-trans-polyprenyl diphosphate + 4-hydroxybenzoate = a 4-hydroxy-3-(all-trans-polyprenyl)benzoate + diphosphate</text>
        <dbReference type="Rhea" id="RHEA:44504"/>
        <dbReference type="Rhea" id="RHEA-COMP:9514"/>
        <dbReference type="Rhea" id="RHEA-COMP:9564"/>
        <dbReference type="ChEBI" id="CHEBI:17879"/>
        <dbReference type="ChEBI" id="CHEBI:33019"/>
        <dbReference type="ChEBI" id="CHEBI:58914"/>
        <dbReference type="ChEBI" id="CHEBI:78396"/>
        <dbReference type="EC" id="2.5.1.39"/>
    </reaction>
</comment>
<evidence type="ECO:0000256" key="3">
    <source>
        <dbReference type="ARBA" id="ARBA00005985"/>
    </source>
</evidence>
<dbReference type="Pfam" id="PF01040">
    <property type="entry name" value="UbiA"/>
    <property type="match status" value="1"/>
</dbReference>
<keyword evidence="7 8" id="KW-0472">Membrane</keyword>
<keyword evidence="8" id="KW-0831">Ubiquinone biosynthesis</keyword>
<protein>
    <recommendedName>
        <fullName evidence="8">4-hydroxybenzoate polyprenyltransferase, mitochondrial</fullName>
        <shortName evidence="8">4-HB polyprenyltransferase</shortName>
        <ecNumber evidence="8">2.5.1.39</ecNumber>
    </recommendedName>
    <alternativeName>
        <fullName evidence="8">Para-hydroxybenzoate--polyprenyltransferase</fullName>
        <shortName evidence="8">PHB:PPT</shortName>
        <shortName evidence="8">PHB:polyprenyltransferase</shortName>
    </alternativeName>
</protein>
<evidence type="ECO:0000256" key="8">
    <source>
        <dbReference type="HAMAP-Rule" id="MF_03189"/>
    </source>
</evidence>
<dbReference type="OrthoDB" id="18170at2759"/>
<comment type="cofactor">
    <cofactor evidence="1 8">
        <name>Mg(2+)</name>
        <dbReference type="ChEBI" id="CHEBI:18420"/>
    </cofactor>
</comment>
<evidence type="ECO:0000256" key="6">
    <source>
        <dbReference type="ARBA" id="ARBA00022989"/>
    </source>
</evidence>
<proteinExistence type="inferred from homology"/>
<dbReference type="Gene3D" id="1.10.357.140">
    <property type="entry name" value="UbiA prenyltransferase"/>
    <property type="match status" value="1"/>
</dbReference>
<feature type="transmembrane region" description="Helical" evidence="8">
    <location>
        <begin position="205"/>
        <end position="223"/>
    </location>
</feature>
<evidence type="ECO:0000256" key="5">
    <source>
        <dbReference type="ARBA" id="ARBA00022692"/>
    </source>
</evidence>
<feature type="transmembrane region" description="Helical" evidence="8">
    <location>
        <begin position="291"/>
        <end position="309"/>
    </location>
</feature>
<evidence type="ECO:0000313" key="9">
    <source>
        <dbReference type="EMBL" id="SHO80007.1"/>
    </source>
</evidence>
<dbReference type="HAMAP" id="MF_01635">
    <property type="entry name" value="UbiA"/>
    <property type="match status" value="1"/>
</dbReference>
<comment type="similarity">
    <text evidence="3 8">Belongs to the UbiA prenyltransferase family.</text>
</comment>
<keyword evidence="10" id="KW-1185">Reference proteome</keyword>
<evidence type="ECO:0000256" key="7">
    <source>
        <dbReference type="ARBA" id="ARBA00023136"/>
    </source>
</evidence>
<comment type="pathway">
    <text evidence="8">Cofactor biosynthesis; ubiquinone biosynthesis.</text>
</comment>
<keyword evidence="8" id="KW-0496">Mitochondrion</keyword>
<feature type="transmembrane region" description="Helical" evidence="8">
    <location>
        <begin position="33"/>
        <end position="59"/>
    </location>
</feature>
<accession>A0A1M8ACF8</accession>
<feature type="transmembrane region" description="Helical" evidence="8">
    <location>
        <begin position="80"/>
        <end position="99"/>
    </location>
</feature>
<evidence type="ECO:0000256" key="4">
    <source>
        <dbReference type="ARBA" id="ARBA00022679"/>
    </source>
</evidence>
<dbReference type="InterPro" id="IPR000537">
    <property type="entry name" value="UbiA_prenyltransferase"/>
</dbReference>
<name>A0A1M8ACF8_MALS4</name>
<dbReference type="GO" id="GO:0005743">
    <property type="term" value="C:mitochondrial inner membrane"/>
    <property type="evidence" value="ECO:0007669"/>
    <property type="project" value="UniProtKB-SubCell"/>
</dbReference>
<keyword evidence="6 8" id="KW-1133">Transmembrane helix</keyword>
<evidence type="ECO:0000256" key="1">
    <source>
        <dbReference type="ARBA" id="ARBA00001946"/>
    </source>
</evidence>
<dbReference type="InterPro" id="IPR006370">
    <property type="entry name" value="HB_polyprenyltransferase-like"/>
</dbReference>
<keyword evidence="5 8" id="KW-0812">Transmembrane</keyword>
<dbReference type="Proteomes" id="UP000186303">
    <property type="component" value="Chromosome 8"/>
</dbReference>
<evidence type="ECO:0000313" key="10">
    <source>
        <dbReference type="Proteomes" id="UP000186303"/>
    </source>
</evidence>
<gene>
    <name evidence="9" type="ORF">MSYG_4362</name>
</gene>
<comment type="function">
    <text evidence="8">Catalyzes the prenylation of para-hydroxybenzoate (PHB) with an all-trans polyprenyl group. Mediates the second step in the final reaction sequence of coenzyme Q (CoQ) biosynthesis, which is the condensation of the polyisoprenoid side chain with PHB, generating the first membrane-bound Q intermediate.</text>
</comment>
<dbReference type="PANTHER" id="PTHR11048:SF28">
    <property type="entry name" value="4-HYDROXYBENZOATE POLYPRENYLTRANSFERASE, MITOCHONDRIAL"/>
    <property type="match status" value="1"/>
</dbReference>
<dbReference type="NCBIfam" id="TIGR01474">
    <property type="entry name" value="ubiA_proteo"/>
    <property type="match status" value="1"/>
</dbReference>
<dbReference type="AlphaFoldDB" id="A0A1M8ACF8"/>
<dbReference type="GO" id="GO:0008299">
    <property type="term" value="P:isoprenoid biosynthetic process"/>
    <property type="evidence" value="ECO:0007669"/>
    <property type="project" value="UniProtKB-UniRule"/>
</dbReference>
<dbReference type="InterPro" id="IPR030470">
    <property type="entry name" value="UbiA_prenylTrfase_CS"/>
</dbReference>
<dbReference type="FunFam" id="1.10.357.140:FF:000003">
    <property type="entry name" value="4-hydroxybenzoate polyprenyltransferase, mitochondrial"/>
    <property type="match status" value="1"/>
</dbReference>
<dbReference type="PROSITE" id="PS00943">
    <property type="entry name" value="UBIA"/>
    <property type="match status" value="1"/>
</dbReference>
<dbReference type="PANTHER" id="PTHR11048">
    <property type="entry name" value="PRENYLTRANSFERASES"/>
    <property type="match status" value="1"/>
</dbReference>
<keyword evidence="4 8" id="KW-0808">Transferase</keyword>
<dbReference type="Gene3D" id="1.20.120.1780">
    <property type="entry name" value="UbiA prenyltransferase"/>
    <property type="match status" value="1"/>
</dbReference>
<dbReference type="VEuPathDB" id="FungiDB:MSYG_4362"/>
<comment type="subcellular location">
    <subcellularLocation>
        <location evidence="2">Membrane</location>
        <topology evidence="2">Multi-pass membrane protein</topology>
    </subcellularLocation>
    <subcellularLocation>
        <location evidence="8">Mitochondrion inner membrane</location>
        <topology evidence="8">Multi-pass membrane protein</topology>
        <orientation evidence="8">Matrix side</orientation>
    </subcellularLocation>
</comment>